<dbReference type="eggNOG" id="COG1680">
    <property type="taxonomic scope" value="Bacteria"/>
</dbReference>
<protein>
    <submittedName>
        <fullName evidence="2">Beta-lactamase</fullName>
    </submittedName>
</protein>
<dbReference type="Pfam" id="PF00144">
    <property type="entry name" value="Beta-lactamase"/>
    <property type="match status" value="1"/>
</dbReference>
<accession>F4KQE3</accession>
<dbReference type="Proteomes" id="UP000008461">
    <property type="component" value="Chromosome"/>
</dbReference>
<evidence type="ECO:0000313" key="3">
    <source>
        <dbReference type="Proteomes" id="UP000008461"/>
    </source>
</evidence>
<dbReference type="InterPro" id="IPR050789">
    <property type="entry name" value="Diverse_Enzym_Activities"/>
</dbReference>
<dbReference type="HOGENOM" id="CLU_030169_3_1_10"/>
<evidence type="ECO:0000313" key="2">
    <source>
        <dbReference type="EMBL" id="AEE48969.1"/>
    </source>
</evidence>
<dbReference type="PANTHER" id="PTHR43283">
    <property type="entry name" value="BETA-LACTAMASE-RELATED"/>
    <property type="match status" value="1"/>
</dbReference>
<dbReference type="KEGG" id="hhy:Halhy_1070"/>
<reference key="2">
    <citation type="submission" date="2011-04" db="EMBL/GenBank/DDBJ databases">
        <title>Complete sequence of chromosome of Haliscomenobacter hydrossis DSM 1100.</title>
        <authorList>
            <consortium name="US DOE Joint Genome Institute (JGI-PGF)"/>
            <person name="Lucas S."/>
            <person name="Han J."/>
            <person name="Lapidus A."/>
            <person name="Bruce D."/>
            <person name="Goodwin L."/>
            <person name="Pitluck S."/>
            <person name="Peters L."/>
            <person name="Kyrpides N."/>
            <person name="Mavromatis K."/>
            <person name="Ivanova N."/>
            <person name="Ovchinnikova G."/>
            <person name="Pagani I."/>
            <person name="Daligault H."/>
            <person name="Detter J.C."/>
            <person name="Han C."/>
            <person name="Land M."/>
            <person name="Hauser L."/>
            <person name="Markowitz V."/>
            <person name="Cheng J.-F."/>
            <person name="Hugenholtz P."/>
            <person name="Woyke T."/>
            <person name="Wu D."/>
            <person name="Verbarg S."/>
            <person name="Frueling A."/>
            <person name="Brambilla E."/>
            <person name="Klenk H.-P."/>
            <person name="Eisen J.A."/>
        </authorList>
    </citation>
    <scope>NUCLEOTIDE SEQUENCE</scope>
    <source>
        <strain>DSM 1100</strain>
    </source>
</reference>
<dbReference type="PANTHER" id="PTHR43283:SF7">
    <property type="entry name" value="BETA-LACTAMASE-RELATED DOMAIN-CONTAINING PROTEIN"/>
    <property type="match status" value="1"/>
</dbReference>
<name>F4KQE3_HALH1</name>
<evidence type="ECO:0000259" key="1">
    <source>
        <dbReference type="Pfam" id="PF00144"/>
    </source>
</evidence>
<gene>
    <name evidence="2" type="ordered locus">Halhy_1070</name>
</gene>
<dbReference type="EMBL" id="CP002691">
    <property type="protein sequence ID" value="AEE48969.1"/>
    <property type="molecule type" value="Genomic_DNA"/>
</dbReference>
<proteinExistence type="predicted"/>
<dbReference type="InterPro" id="IPR001466">
    <property type="entry name" value="Beta-lactam-related"/>
</dbReference>
<dbReference type="AlphaFoldDB" id="F4KQE3"/>
<reference evidence="2 3" key="1">
    <citation type="journal article" date="2011" name="Stand. Genomic Sci.">
        <title>Complete genome sequence of Haliscomenobacter hydrossis type strain (O).</title>
        <authorList>
            <consortium name="US DOE Joint Genome Institute (JGI-PGF)"/>
            <person name="Daligault H."/>
            <person name="Lapidus A."/>
            <person name="Zeytun A."/>
            <person name="Nolan M."/>
            <person name="Lucas S."/>
            <person name="Del Rio T.G."/>
            <person name="Tice H."/>
            <person name="Cheng J.F."/>
            <person name="Tapia R."/>
            <person name="Han C."/>
            <person name="Goodwin L."/>
            <person name="Pitluck S."/>
            <person name="Liolios K."/>
            <person name="Pagani I."/>
            <person name="Ivanova N."/>
            <person name="Huntemann M."/>
            <person name="Mavromatis K."/>
            <person name="Mikhailova N."/>
            <person name="Pati A."/>
            <person name="Chen A."/>
            <person name="Palaniappan K."/>
            <person name="Land M."/>
            <person name="Hauser L."/>
            <person name="Brambilla E.M."/>
            <person name="Rohde M."/>
            <person name="Verbarg S."/>
            <person name="Goker M."/>
            <person name="Bristow J."/>
            <person name="Eisen J.A."/>
            <person name="Markowitz V."/>
            <person name="Hugenholtz P."/>
            <person name="Kyrpides N.C."/>
            <person name="Klenk H.P."/>
            <person name="Woyke T."/>
        </authorList>
    </citation>
    <scope>NUCLEOTIDE SEQUENCE [LARGE SCALE GENOMIC DNA]</scope>
    <source>
        <strain evidence="3">ATCC 27775 / DSM 1100 / LMG 10767 / O</strain>
    </source>
</reference>
<dbReference type="SUPFAM" id="SSF56601">
    <property type="entry name" value="beta-lactamase/transpeptidase-like"/>
    <property type="match status" value="1"/>
</dbReference>
<dbReference type="OrthoDB" id="9773047at2"/>
<dbReference type="RefSeq" id="WP_013763524.1">
    <property type="nucleotide sequence ID" value="NC_015510.1"/>
</dbReference>
<keyword evidence="3" id="KW-1185">Reference proteome</keyword>
<dbReference type="InterPro" id="IPR012338">
    <property type="entry name" value="Beta-lactam/transpept-like"/>
</dbReference>
<feature type="domain" description="Beta-lactamase-related" evidence="1">
    <location>
        <begin position="69"/>
        <end position="338"/>
    </location>
</feature>
<organism evidence="2 3">
    <name type="scientific">Haliscomenobacter hydrossis (strain ATCC 27775 / DSM 1100 / LMG 10767 / O)</name>
    <dbReference type="NCBI Taxonomy" id="760192"/>
    <lineage>
        <taxon>Bacteria</taxon>
        <taxon>Pseudomonadati</taxon>
        <taxon>Bacteroidota</taxon>
        <taxon>Saprospiria</taxon>
        <taxon>Saprospirales</taxon>
        <taxon>Haliscomenobacteraceae</taxon>
        <taxon>Haliscomenobacter</taxon>
    </lineage>
</organism>
<sequence length="531" mass="59352">MSSTRRDFIGQVGLTSLYFGLGASFSKDFFLHSATPLPRSTPAAQGVDASKILSFIHAIQQSKHEFHSFMLLRHGQVVAEGWWAPYAPDLRHTLYSMSKSFASTAVGFAVMEGKLKVSDPVVKFFPDERPASVSPELAKLTVKDLLTMSVGHEVDTSQAMRTEENWVKSFLAFPFKHQPGTQFLYNSGATYMCSAIVQKVTGQKIVDYLKPRLFDPLQIADMDWETCPKGINVGGWGLRVKTEDLAKFGQLFLQKGQWNGKQIVAPEWVEEATSFKIQQPAPEKPSRPNAENDWLQGYGYQFWRCRNNAYRGDGAFGQYTIVMPEQDAVLAITSESPNMQGQLDLVWEHLLPAFAPASASISSVNQQLQTTISSLALPLETKQLPSNWVKKISKRKFQLENNDMGLQNIRLSFSKGKCVVDLAGEKENYTINCGMGSWKTGETTFPGNELVVKPVSRASGIRLKKIAANGYWKDENTLEMTWRYIESAHNDVVTCHFSTEGIKISFVNSRVKLNPNNKDVRPELKGTLILG</sequence>
<dbReference type="Gene3D" id="3.40.710.10">
    <property type="entry name" value="DD-peptidase/beta-lactamase superfamily"/>
    <property type="match status" value="1"/>
</dbReference>
<dbReference type="STRING" id="760192.Halhy_1070"/>